<keyword evidence="3" id="KW-0998">Cell outer membrane</keyword>
<proteinExistence type="predicted"/>
<evidence type="ECO:0000256" key="4">
    <source>
        <dbReference type="SAM" id="MobiDB-lite"/>
    </source>
</evidence>
<dbReference type="Gene3D" id="2.40.170.20">
    <property type="entry name" value="TonB-dependent receptor, beta-barrel domain"/>
    <property type="match status" value="1"/>
</dbReference>
<feature type="chain" id="PRO_5022732827" evidence="5">
    <location>
        <begin position="19"/>
        <end position="818"/>
    </location>
</feature>
<feature type="compositionally biased region" description="Basic and acidic residues" evidence="4">
    <location>
        <begin position="796"/>
        <end position="805"/>
    </location>
</feature>
<evidence type="ECO:0000256" key="1">
    <source>
        <dbReference type="ARBA" id="ARBA00004442"/>
    </source>
</evidence>
<dbReference type="InterPro" id="IPR036942">
    <property type="entry name" value="Beta-barrel_TonB_sf"/>
</dbReference>
<dbReference type="InterPro" id="IPR041700">
    <property type="entry name" value="OMP_b-brl_3"/>
</dbReference>
<evidence type="ECO:0000259" key="7">
    <source>
        <dbReference type="Pfam" id="PF14905"/>
    </source>
</evidence>
<dbReference type="KEGG" id="fgg:FSB75_14400"/>
<dbReference type="GO" id="GO:0030246">
    <property type="term" value="F:carbohydrate binding"/>
    <property type="evidence" value="ECO:0007669"/>
    <property type="project" value="InterPro"/>
</dbReference>
<dbReference type="InterPro" id="IPR012910">
    <property type="entry name" value="Plug_dom"/>
</dbReference>
<dbReference type="InterPro" id="IPR037066">
    <property type="entry name" value="Plug_dom_sf"/>
</dbReference>
<evidence type="ECO:0000259" key="6">
    <source>
        <dbReference type="Pfam" id="PF07715"/>
    </source>
</evidence>
<evidence type="ECO:0000256" key="2">
    <source>
        <dbReference type="ARBA" id="ARBA00023136"/>
    </source>
</evidence>
<evidence type="ECO:0000313" key="8">
    <source>
        <dbReference type="EMBL" id="QEC57041.1"/>
    </source>
</evidence>
<organism evidence="8 9">
    <name type="scientific">Flavisolibacter ginsenosidimutans</name>
    <dbReference type="NCBI Taxonomy" id="661481"/>
    <lineage>
        <taxon>Bacteria</taxon>
        <taxon>Pseudomonadati</taxon>
        <taxon>Bacteroidota</taxon>
        <taxon>Chitinophagia</taxon>
        <taxon>Chitinophagales</taxon>
        <taxon>Chitinophagaceae</taxon>
        <taxon>Flavisolibacter</taxon>
    </lineage>
</organism>
<dbReference type="PANTHER" id="PTHR40980:SF4">
    <property type="entry name" value="TONB-DEPENDENT RECEPTOR-LIKE BETA-BARREL DOMAIN-CONTAINING PROTEIN"/>
    <property type="match status" value="1"/>
</dbReference>
<keyword evidence="5" id="KW-0732">Signal</keyword>
<feature type="compositionally biased region" description="Gly residues" evidence="4">
    <location>
        <begin position="807"/>
        <end position="818"/>
    </location>
</feature>
<dbReference type="Pfam" id="PF07715">
    <property type="entry name" value="Plug"/>
    <property type="match status" value="1"/>
</dbReference>
<dbReference type="GO" id="GO:0009279">
    <property type="term" value="C:cell outer membrane"/>
    <property type="evidence" value="ECO:0007669"/>
    <property type="project" value="UniProtKB-SubCell"/>
</dbReference>
<dbReference type="SUPFAM" id="SSF49452">
    <property type="entry name" value="Starch-binding domain-like"/>
    <property type="match status" value="1"/>
</dbReference>
<name>A0A5B8UK09_9BACT</name>
<dbReference type="SUPFAM" id="SSF56935">
    <property type="entry name" value="Porins"/>
    <property type="match status" value="1"/>
</dbReference>
<gene>
    <name evidence="8" type="ORF">FSB75_14400</name>
</gene>
<feature type="domain" description="TonB-dependent receptor plug" evidence="6">
    <location>
        <begin position="135"/>
        <end position="216"/>
    </location>
</feature>
<keyword evidence="2" id="KW-0472">Membrane</keyword>
<sequence length="818" mass="90117">MRTLLLFLLVSLAAAANAQTISGSAKDDAGAPLSGATVALVKAKDTSVVKLAVAGGNGTYSFNSINQGTYRVMVSHVGYNPALSPSFSVANDNVTAPALTATKASSDLKGVTVSARKPMVEVRADKTVLNVEGTINAAGSDGLELLRKSPGVTVDKDENLSVNGKNGVQVYVDGRPTPLSGSDLANFLKSMQSSQIESIEIITNPSAKYEAAGNAGIINIRLKKNKAYGVNGSVTAGYAIGVFPKYNGSFNLNYRNKAWNLYGTYSVSKGLNHNPIELYRTVADTVFDGKGYFRYDNQNHNLKLGADYTLDKKSSVGVLLTGTISDPEVSNYNRTVISPKSTGIPDRVLVADNHSNLKRDNYNLNLNYNYLDAAGKNLTLNFDNGYYDNHNDQYQPNYYYTPDERTITRSVIYQMIAPTKIHINSGKVDYEQNAWGGKLGLGGKISFVNTDNDFQRYDVIGGVNTLDQDRSNRFQYKENINAVYANWNRAYKGVMVQAGLRVENTNNKGTSDGQTKAGSGYQPWSSSFERNYTNFFPSAAVTFNKNPMNQWSLTYSRRIDRPAYQDLNPFEFKLDEYTYMKGNIDLRPQFTNSYGITRIYKYRLTTTLNYSHISDLFAQVPDTVEKSKSILTKRNLAQQDVFSLNVSYPFQYKAYSLFANLNANYSMYKANLEGRKIDLNAVGGTLYMQNTLRFAKVWTAELSGVYVAPSVFMGTLKSKGMGGLDLGLQKQIFKGNGTIKVSGTDLLHTFRFRGTSDFAGQKLNVLARWESQQFKVNFTWRFGSTTVKAAKQKAGASEDEKKRAEQQGGGFGVGSGNN</sequence>
<evidence type="ECO:0000256" key="3">
    <source>
        <dbReference type="ARBA" id="ARBA00023237"/>
    </source>
</evidence>
<dbReference type="Pfam" id="PF13620">
    <property type="entry name" value="CarboxypepD_reg"/>
    <property type="match status" value="1"/>
</dbReference>
<feature type="signal peptide" evidence="5">
    <location>
        <begin position="1"/>
        <end position="18"/>
    </location>
</feature>
<dbReference type="Gene3D" id="2.170.130.10">
    <property type="entry name" value="TonB-dependent receptor, plug domain"/>
    <property type="match status" value="1"/>
</dbReference>
<dbReference type="Pfam" id="PF14905">
    <property type="entry name" value="OMP_b-brl_3"/>
    <property type="match status" value="1"/>
</dbReference>
<dbReference type="RefSeq" id="WP_146788916.1">
    <property type="nucleotide sequence ID" value="NZ_BAABIO010000003.1"/>
</dbReference>
<keyword evidence="9" id="KW-1185">Reference proteome</keyword>
<feature type="region of interest" description="Disordered" evidence="4">
    <location>
        <begin position="791"/>
        <end position="818"/>
    </location>
</feature>
<evidence type="ECO:0000256" key="5">
    <source>
        <dbReference type="SAM" id="SignalP"/>
    </source>
</evidence>
<keyword evidence="8" id="KW-0675">Receptor</keyword>
<dbReference type="OrthoDB" id="905812at2"/>
<feature type="domain" description="Outer membrane protein beta-barrel" evidence="7">
    <location>
        <begin position="371"/>
        <end position="780"/>
    </location>
</feature>
<protein>
    <submittedName>
        <fullName evidence="8">TonB-dependent receptor</fullName>
    </submittedName>
</protein>
<reference evidence="8 9" key="1">
    <citation type="journal article" date="2015" name="Int. J. Syst. Evol. Microbiol.">
        <title>Flavisolibacter ginsenosidimutans sp. nov., with ginsenoside-converting activity isolated from soil used for cultivating ginseng.</title>
        <authorList>
            <person name="Zhao Y."/>
            <person name="Liu Q."/>
            <person name="Kang M.S."/>
            <person name="Jin F."/>
            <person name="Yu H."/>
            <person name="Im W.T."/>
        </authorList>
    </citation>
    <scope>NUCLEOTIDE SEQUENCE [LARGE SCALE GENOMIC DNA]</scope>
    <source>
        <strain evidence="8 9">Gsoil 636</strain>
    </source>
</reference>
<dbReference type="PANTHER" id="PTHR40980">
    <property type="entry name" value="PLUG DOMAIN-CONTAINING PROTEIN"/>
    <property type="match status" value="1"/>
</dbReference>
<accession>A0A5B8UK09</accession>
<dbReference type="AlphaFoldDB" id="A0A5B8UK09"/>
<comment type="subcellular location">
    <subcellularLocation>
        <location evidence="1">Cell outer membrane</location>
    </subcellularLocation>
</comment>
<evidence type="ECO:0000313" key="9">
    <source>
        <dbReference type="Proteomes" id="UP000321204"/>
    </source>
</evidence>
<dbReference type="EMBL" id="CP042433">
    <property type="protein sequence ID" value="QEC57041.1"/>
    <property type="molecule type" value="Genomic_DNA"/>
</dbReference>
<dbReference type="InterPro" id="IPR013784">
    <property type="entry name" value="Carb-bd-like_fold"/>
</dbReference>
<dbReference type="Proteomes" id="UP000321204">
    <property type="component" value="Chromosome"/>
</dbReference>
<dbReference type="Gene3D" id="2.60.40.1120">
    <property type="entry name" value="Carboxypeptidase-like, regulatory domain"/>
    <property type="match status" value="1"/>
</dbReference>